<dbReference type="InterPro" id="IPR002508">
    <property type="entry name" value="MurNAc-LAA_cat"/>
</dbReference>
<dbReference type="Gene3D" id="3.40.630.40">
    <property type="entry name" value="Zn-dependent exopeptidases"/>
    <property type="match status" value="1"/>
</dbReference>
<feature type="region of interest" description="Disordered" evidence="2">
    <location>
        <begin position="27"/>
        <end position="49"/>
    </location>
</feature>
<dbReference type="EMBL" id="DVOS01000028">
    <property type="protein sequence ID" value="HIV22796.1"/>
    <property type="molecule type" value="Genomic_DNA"/>
</dbReference>
<dbReference type="CDD" id="cd02696">
    <property type="entry name" value="MurNAc-LAA"/>
    <property type="match status" value="1"/>
</dbReference>
<organism evidence="4 5">
    <name type="scientific">Candidatus Merdiplasma excrementigallinarum</name>
    <dbReference type="NCBI Taxonomy" id="2840864"/>
    <lineage>
        <taxon>Bacteria</taxon>
        <taxon>Bacillati</taxon>
        <taxon>Bacillota</taxon>
        <taxon>Clostridia</taxon>
        <taxon>Lachnospirales</taxon>
        <taxon>Lachnospiraceae</taxon>
        <taxon>Lachnospiraceae incertae sedis</taxon>
        <taxon>Candidatus Merdiplasma</taxon>
    </lineage>
</organism>
<evidence type="ECO:0000256" key="1">
    <source>
        <dbReference type="ARBA" id="ARBA00022801"/>
    </source>
</evidence>
<dbReference type="Pfam" id="PF01520">
    <property type="entry name" value="Amidase_3"/>
    <property type="match status" value="1"/>
</dbReference>
<feature type="compositionally biased region" description="Basic and acidic residues" evidence="2">
    <location>
        <begin position="27"/>
        <end position="42"/>
    </location>
</feature>
<dbReference type="PANTHER" id="PTHR30404:SF0">
    <property type="entry name" value="N-ACETYLMURAMOYL-L-ALANINE AMIDASE AMIC"/>
    <property type="match status" value="1"/>
</dbReference>
<accession>A0A9D1T7U0</accession>
<dbReference type="Proteomes" id="UP000886889">
    <property type="component" value="Unassembled WGS sequence"/>
</dbReference>
<dbReference type="InterPro" id="IPR050695">
    <property type="entry name" value="N-acetylmuramoyl_amidase_3"/>
</dbReference>
<dbReference type="GO" id="GO:0008745">
    <property type="term" value="F:N-acetylmuramoyl-L-alanine amidase activity"/>
    <property type="evidence" value="ECO:0007669"/>
    <property type="project" value="InterPro"/>
</dbReference>
<dbReference type="SUPFAM" id="SSF53187">
    <property type="entry name" value="Zn-dependent exopeptidases"/>
    <property type="match status" value="1"/>
</dbReference>
<dbReference type="GO" id="GO:0030288">
    <property type="term" value="C:outer membrane-bounded periplasmic space"/>
    <property type="evidence" value="ECO:0007669"/>
    <property type="project" value="TreeGrafter"/>
</dbReference>
<name>A0A9D1T7U0_9FIRM</name>
<sequence length="247" mass="27481">MVILLLALAYLLPGLGLRITKDRLRTRQDTKGRGTEAARTEEPQETASRGIILVDPGHGGRDPGMIGVDGLEEKGINLEIAQKLQRLLEEEGYEAVLTRQTDAGLYEEDAANKKAQDLKRRCQMIEELEPLVTVSIHQNSYQDPSVQGPQVFYYRDSREGKKLAEAIQEQMNEALQVASPRQIKANDEYYILKHSPGTAVLVECSFLSSPEEAAKIQTEEYQQAAARAICGGILLYLEEKNPVQDNA</sequence>
<protein>
    <submittedName>
        <fullName evidence="4">N-acetylmuramoyl-L-alanine amidase</fullName>
    </submittedName>
</protein>
<comment type="caution">
    <text evidence="4">The sequence shown here is derived from an EMBL/GenBank/DDBJ whole genome shotgun (WGS) entry which is preliminary data.</text>
</comment>
<dbReference type="GO" id="GO:0009253">
    <property type="term" value="P:peptidoglycan catabolic process"/>
    <property type="evidence" value="ECO:0007669"/>
    <property type="project" value="InterPro"/>
</dbReference>
<dbReference type="PANTHER" id="PTHR30404">
    <property type="entry name" value="N-ACETYLMURAMOYL-L-ALANINE AMIDASE"/>
    <property type="match status" value="1"/>
</dbReference>
<feature type="domain" description="MurNAc-LAA" evidence="3">
    <location>
        <begin position="122"/>
        <end position="234"/>
    </location>
</feature>
<dbReference type="AlphaFoldDB" id="A0A9D1T7U0"/>
<evidence type="ECO:0000256" key="2">
    <source>
        <dbReference type="SAM" id="MobiDB-lite"/>
    </source>
</evidence>
<proteinExistence type="predicted"/>
<evidence type="ECO:0000313" key="4">
    <source>
        <dbReference type="EMBL" id="HIV22796.1"/>
    </source>
</evidence>
<reference evidence="4" key="2">
    <citation type="journal article" date="2021" name="PeerJ">
        <title>Extensive microbial diversity within the chicken gut microbiome revealed by metagenomics and culture.</title>
        <authorList>
            <person name="Gilroy R."/>
            <person name="Ravi A."/>
            <person name="Getino M."/>
            <person name="Pursley I."/>
            <person name="Horton D.L."/>
            <person name="Alikhan N.F."/>
            <person name="Baker D."/>
            <person name="Gharbi K."/>
            <person name="Hall N."/>
            <person name="Watson M."/>
            <person name="Adriaenssens E.M."/>
            <person name="Foster-Nyarko E."/>
            <person name="Jarju S."/>
            <person name="Secka A."/>
            <person name="Antonio M."/>
            <person name="Oren A."/>
            <person name="Chaudhuri R.R."/>
            <person name="La Ragione R."/>
            <person name="Hildebrand F."/>
            <person name="Pallen M.J."/>
        </authorList>
    </citation>
    <scope>NUCLEOTIDE SEQUENCE</scope>
    <source>
        <strain evidence="4">ChiBcec6-7307</strain>
    </source>
</reference>
<evidence type="ECO:0000313" key="5">
    <source>
        <dbReference type="Proteomes" id="UP000886889"/>
    </source>
</evidence>
<gene>
    <name evidence="4" type="ORF">IAC80_02530</name>
</gene>
<dbReference type="SMART" id="SM00646">
    <property type="entry name" value="Ami_3"/>
    <property type="match status" value="1"/>
</dbReference>
<reference evidence="4" key="1">
    <citation type="submission" date="2020-10" db="EMBL/GenBank/DDBJ databases">
        <authorList>
            <person name="Gilroy R."/>
        </authorList>
    </citation>
    <scope>NUCLEOTIDE SEQUENCE</scope>
    <source>
        <strain evidence="4">ChiBcec6-7307</strain>
    </source>
</reference>
<evidence type="ECO:0000259" key="3">
    <source>
        <dbReference type="SMART" id="SM00646"/>
    </source>
</evidence>
<keyword evidence="1" id="KW-0378">Hydrolase</keyword>